<dbReference type="Proteomes" id="UP000398217">
    <property type="component" value="Unassembled WGS sequence"/>
</dbReference>
<keyword evidence="3" id="KW-1185">Reference proteome</keyword>
<dbReference type="EMBL" id="BLBC01000003">
    <property type="protein sequence ID" value="GET44704.1"/>
    <property type="molecule type" value="Genomic_DNA"/>
</dbReference>
<comment type="caution">
    <text evidence="2">The sequence shown here is derived from an EMBL/GenBank/DDBJ whole genome shotgun (WGS) entry which is preliminary data.</text>
</comment>
<accession>A0A5M4B532</accession>
<keyword evidence="1" id="KW-0175">Coiled coil</keyword>
<sequence length="295" mass="34656">MLSKIRIMNSLLTKNPYFNTSGLTSSEANYVCERIKERLKPIQNLITNIATHTSSLEGEKLDNFKKIDNIDGKLEKIGTLYAISAYLRTAIKEKDNRLNEISQKILQVRQKIEEKVEEIDFEALNKLKNVTIDDFLKTLSLEEVVKYKSCEAKAAHIGKFIHNFDTLRDEIIKKELISLKQVGEKVFKIVNTPLYEMEELQVLQEKLLAQHREFESEVNFYKAKFRDFENQSKLNYEKEFLRLSQERQEKINELVVKQTAELTKIKEEIASFRIVVPNLYQTEIQELIKTELRFK</sequence>
<reference evidence="3" key="1">
    <citation type="journal article" date="2020" name="Int. J. Syst. Evol. Microbiol.">
        <title>Capnocytophaga felis sp. nov. isolated from the feline oral cavity.</title>
        <authorList>
            <person name="Suzuki M."/>
            <person name="Umeda K."/>
            <person name="Kimura M."/>
            <person name="Imaoka K."/>
            <person name="Morikawa S."/>
            <person name="Maeda K."/>
        </authorList>
    </citation>
    <scope>NUCLEOTIDE SEQUENCE [LARGE SCALE GENOMIC DNA]</scope>
    <source>
        <strain evidence="3">KC07070</strain>
    </source>
</reference>
<evidence type="ECO:0000313" key="3">
    <source>
        <dbReference type="Proteomes" id="UP000398217"/>
    </source>
</evidence>
<name>A0A5M4B532_9FLAO</name>
<feature type="coiled-coil region" evidence="1">
    <location>
        <begin position="91"/>
        <end position="118"/>
    </location>
</feature>
<proteinExistence type="predicted"/>
<feature type="coiled-coil region" evidence="1">
    <location>
        <begin position="197"/>
        <end position="253"/>
    </location>
</feature>
<dbReference type="AlphaFoldDB" id="A0A5M4B532"/>
<evidence type="ECO:0000313" key="2">
    <source>
        <dbReference type="EMBL" id="GET44704.1"/>
    </source>
</evidence>
<protein>
    <submittedName>
        <fullName evidence="2">Uncharacterized protein</fullName>
    </submittedName>
</protein>
<gene>
    <name evidence="2" type="ORF">RCZ01_00060</name>
</gene>
<organism evidence="2 3">
    <name type="scientific">Capnocytophaga felis</name>
    <dbReference type="NCBI Taxonomy" id="2267611"/>
    <lineage>
        <taxon>Bacteria</taxon>
        <taxon>Pseudomonadati</taxon>
        <taxon>Bacteroidota</taxon>
        <taxon>Flavobacteriia</taxon>
        <taxon>Flavobacteriales</taxon>
        <taxon>Flavobacteriaceae</taxon>
        <taxon>Capnocytophaga</taxon>
    </lineage>
</organism>
<evidence type="ECO:0000256" key="1">
    <source>
        <dbReference type="SAM" id="Coils"/>
    </source>
</evidence>